<feature type="domain" description="RNA polymerase sigma-70 region 2" evidence="7">
    <location>
        <begin position="30"/>
        <end position="91"/>
    </location>
</feature>
<comment type="similarity">
    <text evidence="1">Belongs to the sigma-70 factor family. ECF subfamily.</text>
</comment>
<feature type="transmembrane region" description="Helical" evidence="6">
    <location>
        <begin position="229"/>
        <end position="249"/>
    </location>
</feature>
<keyword evidence="3" id="KW-0731">Sigma factor</keyword>
<dbReference type="InterPro" id="IPR036388">
    <property type="entry name" value="WH-like_DNA-bd_sf"/>
</dbReference>
<protein>
    <submittedName>
        <fullName evidence="9">RNA polymerase sigma factor SigV</fullName>
    </submittedName>
</protein>
<evidence type="ECO:0000256" key="5">
    <source>
        <dbReference type="ARBA" id="ARBA00023163"/>
    </source>
</evidence>
<dbReference type="Gene3D" id="1.10.10.10">
    <property type="entry name" value="Winged helix-like DNA-binding domain superfamily/Winged helix DNA-binding domain"/>
    <property type="match status" value="1"/>
</dbReference>
<gene>
    <name evidence="9" type="primary">sigV</name>
    <name evidence="9" type="ORF">Pla163_30820</name>
</gene>
<evidence type="ECO:0000313" key="10">
    <source>
        <dbReference type="Proteomes" id="UP000319342"/>
    </source>
</evidence>
<keyword evidence="2" id="KW-0805">Transcription regulation</keyword>
<dbReference type="InterPro" id="IPR007627">
    <property type="entry name" value="RNA_pol_sigma70_r2"/>
</dbReference>
<keyword evidence="6" id="KW-0472">Membrane</keyword>
<dbReference type="PANTHER" id="PTHR43133">
    <property type="entry name" value="RNA POLYMERASE ECF-TYPE SIGMA FACTO"/>
    <property type="match status" value="1"/>
</dbReference>
<organism evidence="9 10">
    <name type="scientific">Rohdeia mirabilis</name>
    <dbReference type="NCBI Taxonomy" id="2528008"/>
    <lineage>
        <taxon>Bacteria</taxon>
        <taxon>Pseudomonadati</taxon>
        <taxon>Planctomycetota</taxon>
        <taxon>Planctomycetia</taxon>
        <taxon>Planctomycetia incertae sedis</taxon>
        <taxon>Rohdeia</taxon>
    </lineage>
</organism>
<name>A0A518D3A9_9BACT</name>
<dbReference type="GO" id="GO:0006352">
    <property type="term" value="P:DNA-templated transcription initiation"/>
    <property type="evidence" value="ECO:0007669"/>
    <property type="project" value="InterPro"/>
</dbReference>
<evidence type="ECO:0000256" key="6">
    <source>
        <dbReference type="SAM" id="Phobius"/>
    </source>
</evidence>
<reference evidence="9 10" key="1">
    <citation type="submission" date="2019-02" db="EMBL/GenBank/DDBJ databases">
        <title>Deep-cultivation of Planctomycetes and their phenomic and genomic characterization uncovers novel biology.</title>
        <authorList>
            <person name="Wiegand S."/>
            <person name="Jogler M."/>
            <person name="Boedeker C."/>
            <person name="Pinto D."/>
            <person name="Vollmers J."/>
            <person name="Rivas-Marin E."/>
            <person name="Kohn T."/>
            <person name="Peeters S.H."/>
            <person name="Heuer A."/>
            <person name="Rast P."/>
            <person name="Oberbeckmann S."/>
            <person name="Bunk B."/>
            <person name="Jeske O."/>
            <person name="Meyerdierks A."/>
            <person name="Storesund J.E."/>
            <person name="Kallscheuer N."/>
            <person name="Luecker S."/>
            <person name="Lage O.M."/>
            <person name="Pohl T."/>
            <person name="Merkel B.J."/>
            <person name="Hornburger P."/>
            <person name="Mueller R.-W."/>
            <person name="Bruemmer F."/>
            <person name="Labrenz M."/>
            <person name="Spormann A.M."/>
            <person name="Op den Camp H."/>
            <person name="Overmann J."/>
            <person name="Amann R."/>
            <person name="Jetten M.S.M."/>
            <person name="Mascher T."/>
            <person name="Medema M.H."/>
            <person name="Devos D.P."/>
            <person name="Kaster A.-K."/>
            <person name="Ovreas L."/>
            <person name="Rohde M."/>
            <person name="Galperin M.Y."/>
            <person name="Jogler C."/>
        </authorList>
    </citation>
    <scope>NUCLEOTIDE SEQUENCE [LARGE SCALE GENOMIC DNA]</scope>
    <source>
        <strain evidence="9 10">Pla163</strain>
    </source>
</reference>
<dbReference type="InterPro" id="IPR013325">
    <property type="entry name" value="RNA_pol_sigma_r2"/>
</dbReference>
<proteinExistence type="inferred from homology"/>
<dbReference type="InterPro" id="IPR014284">
    <property type="entry name" value="RNA_pol_sigma-70_dom"/>
</dbReference>
<dbReference type="Pfam" id="PF04542">
    <property type="entry name" value="Sigma70_r2"/>
    <property type="match status" value="1"/>
</dbReference>
<dbReference type="GO" id="GO:0016987">
    <property type="term" value="F:sigma factor activity"/>
    <property type="evidence" value="ECO:0007669"/>
    <property type="project" value="UniProtKB-KW"/>
</dbReference>
<dbReference type="Proteomes" id="UP000319342">
    <property type="component" value="Chromosome"/>
</dbReference>
<dbReference type="PANTHER" id="PTHR43133:SF8">
    <property type="entry name" value="RNA POLYMERASE SIGMA FACTOR HI_1459-RELATED"/>
    <property type="match status" value="1"/>
</dbReference>
<dbReference type="NCBIfam" id="TIGR02937">
    <property type="entry name" value="sigma70-ECF"/>
    <property type="match status" value="1"/>
</dbReference>
<dbReference type="EMBL" id="CP036290">
    <property type="protein sequence ID" value="QDU85935.1"/>
    <property type="molecule type" value="Genomic_DNA"/>
</dbReference>
<dbReference type="AlphaFoldDB" id="A0A518D3A9"/>
<dbReference type="InterPro" id="IPR039425">
    <property type="entry name" value="RNA_pol_sigma-70-like"/>
</dbReference>
<evidence type="ECO:0000313" key="9">
    <source>
        <dbReference type="EMBL" id="QDU85935.1"/>
    </source>
</evidence>
<evidence type="ECO:0000256" key="3">
    <source>
        <dbReference type="ARBA" id="ARBA00023082"/>
    </source>
</evidence>
<sequence>MTESPRETDFLAYRDRGDVEALARFFGAAAPHLRVLAVHAARSVDEAEDLIQSTYAEAIASADAYRGEGCPTAWMASILRYKAIDLQRRRTLEPQGADVRELVDEPALQRLAVDHLAEREFFELVVEKVHRLPSPYREVLERRLLGGLGPGAIAEELERAPGTVRMQLKRGLELLRESLPGGDALFGLTVCALLLDPRAVRAEYVPRADGVVPTAIAGKTLGASGLPFGLAWLLGAVILLLGLGLALVLGGTDDADVPVLVAGDAVADAPSVGLVAPVRRAERSTVDAPSEVAAGTADADLVAVPDLRARLVDPDGRPVSDAVVEWIELRTPLALSRLPLQPDEVPESGATTTAEDGTFAIRVSADCSRALAVQVTPIAGPEFELQVPLERAGETLDLGDLRLAPTGWITGRVRAPDGSVPNWLPRTVALRHTWTPRAELEPRAGFLGAAPVDSSGRFAFPAVPAGGARLSIGSASFQSEITATVRAGEETVLDFEVPEIGPGQRVVAHLRSRPGQSLFTPDASTGPWLWLVSSDGRRRPPTSAASDVATWDDVPEGDHELHFEARHFKPVVVTGVRRGSTHDVFVEGDSTLRLRVLDEDGQPIDELWLSVLLSSKGVTPTSSRTIAPTSIEDDGWAVFVRFPSRCTQVTAIGIEGVLTTREIVECLPGATTSVEIDLRQAHRVRGVVLTQLGAPVSGVDIEVCTSQLDESHARPSLPPLRYVGLPTRLKGANSRIVGTTDNEGRFEVRVPEDGDYDVLAFLSPWIYAETSAEPSADGVELRLPAWRSISGRLAADASDVVDGFDLEIRSRAGDAASLPSIGPAASRPDYHKTVSRLVNSDGSFGPLAVPTSPFELLAVLPLSARSFETTTNISNRPEFPIAQFEAGNDDVHDLQIALDHLAPGRIELRFTGQRPHPIEATLYGTYEFHEEEADVGGHSWSRRLERPRLVLLVTVPVDDTPVHIDGISPGTCAFKLTVFGTGASWSERFPGLHTMDPRKANRLEMEVQVAEGAILCTNAEGEALRDCPIIIGLRQGERTTKGRGRTDSLGRLSLSLPPRTLTLTRGVELEGFGVEPTGPPVEVRWGPDGPDQATVVLTEF</sequence>
<keyword evidence="6" id="KW-1133">Transmembrane helix</keyword>
<keyword evidence="6" id="KW-0812">Transmembrane</keyword>
<evidence type="ECO:0000256" key="2">
    <source>
        <dbReference type="ARBA" id="ARBA00023015"/>
    </source>
</evidence>
<feature type="domain" description="RNA polymerase sigma factor 70 region 4 type 2" evidence="8">
    <location>
        <begin position="125"/>
        <end position="174"/>
    </location>
</feature>
<dbReference type="InterPro" id="IPR013324">
    <property type="entry name" value="RNA_pol_sigma_r3/r4-like"/>
</dbReference>
<evidence type="ECO:0000259" key="7">
    <source>
        <dbReference type="Pfam" id="PF04542"/>
    </source>
</evidence>
<evidence type="ECO:0000259" key="8">
    <source>
        <dbReference type="Pfam" id="PF08281"/>
    </source>
</evidence>
<dbReference type="Pfam" id="PF08281">
    <property type="entry name" value="Sigma70_r4_2"/>
    <property type="match status" value="1"/>
</dbReference>
<keyword evidence="10" id="KW-1185">Reference proteome</keyword>
<dbReference type="Gene3D" id="1.10.1740.10">
    <property type="match status" value="1"/>
</dbReference>
<dbReference type="InterPro" id="IPR013249">
    <property type="entry name" value="RNA_pol_sigma70_r4_t2"/>
</dbReference>
<evidence type="ECO:0000256" key="4">
    <source>
        <dbReference type="ARBA" id="ARBA00023125"/>
    </source>
</evidence>
<dbReference type="SUPFAM" id="SSF88659">
    <property type="entry name" value="Sigma3 and sigma4 domains of RNA polymerase sigma factors"/>
    <property type="match status" value="1"/>
</dbReference>
<dbReference type="SUPFAM" id="SSF88946">
    <property type="entry name" value="Sigma2 domain of RNA polymerase sigma factors"/>
    <property type="match status" value="1"/>
</dbReference>
<keyword evidence="5" id="KW-0804">Transcription</keyword>
<evidence type="ECO:0000256" key="1">
    <source>
        <dbReference type="ARBA" id="ARBA00010641"/>
    </source>
</evidence>
<accession>A0A518D3A9</accession>
<dbReference type="GO" id="GO:0003677">
    <property type="term" value="F:DNA binding"/>
    <property type="evidence" value="ECO:0007669"/>
    <property type="project" value="UniProtKB-KW"/>
</dbReference>
<keyword evidence="4" id="KW-0238">DNA-binding</keyword>
<dbReference type="RefSeq" id="WP_419185990.1">
    <property type="nucleotide sequence ID" value="NZ_CP036290.1"/>
</dbReference>